<dbReference type="Gene3D" id="3.30.450.20">
    <property type="entry name" value="PAS domain"/>
    <property type="match status" value="1"/>
</dbReference>
<protein>
    <recommendedName>
        <fullName evidence="2">histidine kinase</fullName>
        <ecNumber evidence="2">2.7.13.3</ecNumber>
    </recommendedName>
</protein>
<keyword evidence="8" id="KW-1133">Transmembrane helix</keyword>
<dbReference type="PROSITE" id="PS50109">
    <property type="entry name" value="HIS_KIN"/>
    <property type="match status" value="1"/>
</dbReference>
<name>L9Y2U7_9EURY</name>
<dbReference type="InterPro" id="IPR050980">
    <property type="entry name" value="2C_sensor_his_kinase"/>
</dbReference>
<gene>
    <name evidence="10" type="ORF">C489_08410</name>
</gene>
<dbReference type="InterPro" id="IPR005467">
    <property type="entry name" value="His_kinase_dom"/>
</dbReference>
<dbReference type="Proteomes" id="UP000011632">
    <property type="component" value="Unassembled WGS sequence"/>
</dbReference>
<keyword evidence="6" id="KW-0067">ATP-binding</keyword>
<evidence type="ECO:0000256" key="3">
    <source>
        <dbReference type="ARBA" id="ARBA00022679"/>
    </source>
</evidence>
<dbReference type="SUPFAM" id="SSF55874">
    <property type="entry name" value="ATPase domain of HSP90 chaperone/DNA topoisomerase II/histidine kinase"/>
    <property type="match status" value="1"/>
</dbReference>
<dbReference type="SUPFAM" id="SSF55785">
    <property type="entry name" value="PYP-like sensor domain (PAS domain)"/>
    <property type="match status" value="1"/>
</dbReference>
<dbReference type="InterPro" id="IPR035965">
    <property type="entry name" value="PAS-like_dom_sf"/>
</dbReference>
<evidence type="ECO:0000256" key="6">
    <source>
        <dbReference type="ARBA" id="ARBA00022840"/>
    </source>
</evidence>
<sequence>MSLVGLGLLAIVAAYTLTFGGPALLLGLEMLVPTAIGVGLVGYGLRTDAATGAEQAAIVTITSCTCGALVALFCLCSLVLLSVRTAFSGGFAQPVINASSTGLAFGAAIGHVYAEFSQQYRENERLSRAVDASMDGIAVIVDDRHVYANEAYAGLYGLSDGDALDGQQWCTLYTTESQRRIEREVIPALSDRNYWRGTLTGTRTDGTTFPQDVTVSTLEDGYVVVARDISDQRDREQRIQVLNRVLRHNLRNAFTVIRGHANMIGERNPELKARHIQPIRAEIDDLLATADKARGVERTLDRHSNAERITATEAVRRVTDRALSTYPDADIVSRVEDGGAESSTPTVDDTVVDALNELVDNAIEHNTATRSGEAVATDGNGRPDASARSGERPSVEIGATTVESEFHTRLEFTITDDGPGIPATERRAVLSGHETALDHGSGLGLWFVNWIVQTTGGELSFIDRHEGGTTVRLSFPDTSDVAGHDTDAVSGH</sequence>
<evidence type="ECO:0000256" key="5">
    <source>
        <dbReference type="ARBA" id="ARBA00022777"/>
    </source>
</evidence>
<dbReference type="AlphaFoldDB" id="L9Y2U7"/>
<evidence type="ECO:0000256" key="7">
    <source>
        <dbReference type="SAM" id="MobiDB-lite"/>
    </source>
</evidence>
<evidence type="ECO:0000313" key="10">
    <source>
        <dbReference type="EMBL" id="ELY68012.1"/>
    </source>
</evidence>
<feature type="region of interest" description="Disordered" evidence="7">
    <location>
        <begin position="363"/>
        <end position="394"/>
    </location>
</feature>
<dbReference type="GO" id="GO:0004673">
    <property type="term" value="F:protein histidine kinase activity"/>
    <property type="evidence" value="ECO:0007669"/>
    <property type="project" value="UniProtKB-EC"/>
</dbReference>
<dbReference type="NCBIfam" id="TIGR00229">
    <property type="entry name" value="sensory_box"/>
    <property type="match status" value="1"/>
</dbReference>
<dbReference type="EMBL" id="AOID01000026">
    <property type="protein sequence ID" value="ELY68012.1"/>
    <property type="molecule type" value="Genomic_DNA"/>
</dbReference>
<evidence type="ECO:0000256" key="4">
    <source>
        <dbReference type="ARBA" id="ARBA00022741"/>
    </source>
</evidence>
<dbReference type="PATRIC" id="fig|1227496.3.peg.1701"/>
<evidence type="ECO:0000259" key="9">
    <source>
        <dbReference type="PROSITE" id="PS50109"/>
    </source>
</evidence>
<dbReference type="GO" id="GO:0005524">
    <property type="term" value="F:ATP binding"/>
    <property type="evidence" value="ECO:0007669"/>
    <property type="project" value="UniProtKB-KW"/>
</dbReference>
<dbReference type="Pfam" id="PF02518">
    <property type="entry name" value="HATPase_c"/>
    <property type="match status" value="1"/>
</dbReference>
<dbReference type="PANTHER" id="PTHR44936:SF10">
    <property type="entry name" value="SENSOR PROTEIN RSTB"/>
    <property type="match status" value="1"/>
</dbReference>
<dbReference type="STRING" id="1227496.C489_08410"/>
<dbReference type="Pfam" id="PF13426">
    <property type="entry name" value="PAS_9"/>
    <property type="match status" value="1"/>
</dbReference>
<feature type="transmembrane region" description="Helical" evidence="8">
    <location>
        <begin position="24"/>
        <end position="45"/>
    </location>
</feature>
<keyword evidence="5 10" id="KW-0418">Kinase</keyword>
<dbReference type="Gene3D" id="3.30.565.10">
    <property type="entry name" value="Histidine kinase-like ATPase, C-terminal domain"/>
    <property type="match status" value="1"/>
</dbReference>
<dbReference type="InterPro" id="IPR036890">
    <property type="entry name" value="HATPase_C_sf"/>
</dbReference>
<dbReference type="SMART" id="SM00387">
    <property type="entry name" value="HATPase_c"/>
    <property type="match status" value="1"/>
</dbReference>
<organism evidence="10 11">
    <name type="scientific">Natrinema versiforme JCM 10478</name>
    <dbReference type="NCBI Taxonomy" id="1227496"/>
    <lineage>
        <taxon>Archaea</taxon>
        <taxon>Methanobacteriati</taxon>
        <taxon>Methanobacteriota</taxon>
        <taxon>Stenosarchaea group</taxon>
        <taxon>Halobacteria</taxon>
        <taxon>Halobacteriales</taxon>
        <taxon>Natrialbaceae</taxon>
        <taxon>Natrinema</taxon>
    </lineage>
</organism>
<evidence type="ECO:0000313" key="11">
    <source>
        <dbReference type="Proteomes" id="UP000011632"/>
    </source>
</evidence>
<dbReference type="CDD" id="cd00075">
    <property type="entry name" value="HATPase"/>
    <property type="match status" value="1"/>
</dbReference>
<dbReference type="PRINTS" id="PR00344">
    <property type="entry name" value="BCTRLSENSOR"/>
</dbReference>
<dbReference type="InterPro" id="IPR000014">
    <property type="entry name" value="PAS"/>
</dbReference>
<dbReference type="InterPro" id="IPR003594">
    <property type="entry name" value="HATPase_dom"/>
</dbReference>
<evidence type="ECO:0000256" key="2">
    <source>
        <dbReference type="ARBA" id="ARBA00012438"/>
    </source>
</evidence>
<keyword evidence="11" id="KW-1185">Reference proteome</keyword>
<dbReference type="EC" id="2.7.13.3" evidence="2"/>
<keyword evidence="4" id="KW-0547">Nucleotide-binding</keyword>
<comment type="catalytic activity">
    <reaction evidence="1">
        <text>ATP + protein L-histidine = ADP + protein N-phospho-L-histidine.</text>
        <dbReference type="EC" id="2.7.13.3"/>
    </reaction>
</comment>
<reference evidence="10 11" key="1">
    <citation type="journal article" date="2014" name="PLoS Genet.">
        <title>Phylogenetically driven sequencing of extremely halophilic archaea reveals strategies for static and dynamic osmo-response.</title>
        <authorList>
            <person name="Becker E.A."/>
            <person name="Seitzer P.M."/>
            <person name="Tritt A."/>
            <person name="Larsen D."/>
            <person name="Krusor M."/>
            <person name="Yao A.I."/>
            <person name="Wu D."/>
            <person name="Madern D."/>
            <person name="Eisen J.A."/>
            <person name="Darling A.E."/>
            <person name="Facciotti M.T."/>
        </authorList>
    </citation>
    <scope>NUCLEOTIDE SEQUENCE [LARGE SCALE GENOMIC DNA]</scope>
    <source>
        <strain evidence="10 11">JCM 10478</strain>
    </source>
</reference>
<dbReference type="CDD" id="cd00130">
    <property type="entry name" value="PAS"/>
    <property type="match status" value="1"/>
</dbReference>
<keyword evidence="8" id="KW-0472">Membrane</keyword>
<comment type="caution">
    <text evidence="10">The sequence shown here is derived from an EMBL/GenBank/DDBJ whole genome shotgun (WGS) entry which is preliminary data.</text>
</comment>
<proteinExistence type="predicted"/>
<accession>L9Y2U7</accession>
<keyword evidence="3" id="KW-0808">Transferase</keyword>
<keyword evidence="8" id="KW-0812">Transmembrane</keyword>
<evidence type="ECO:0000256" key="8">
    <source>
        <dbReference type="SAM" id="Phobius"/>
    </source>
</evidence>
<feature type="transmembrane region" description="Helical" evidence="8">
    <location>
        <begin position="57"/>
        <end position="83"/>
    </location>
</feature>
<evidence type="ECO:0000256" key="1">
    <source>
        <dbReference type="ARBA" id="ARBA00000085"/>
    </source>
</evidence>
<feature type="domain" description="Histidine kinase" evidence="9">
    <location>
        <begin position="245"/>
        <end position="479"/>
    </location>
</feature>
<dbReference type="PANTHER" id="PTHR44936">
    <property type="entry name" value="SENSOR PROTEIN CREC"/>
    <property type="match status" value="1"/>
</dbReference>
<dbReference type="InterPro" id="IPR004358">
    <property type="entry name" value="Sig_transdc_His_kin-like_C"/>
</dbReference>